<accession>A0A7D9LK57</accession>
<protein>
    <submittedName>
        <fullName evidence="1">Uncharacterized protein</fullName>
    </submittedName>
</protein>
<dbReference type="OrthoDB" id="10649483at2759"/>
<organism evidence="1 2">
    <name type="scientific">Paramuricea clavata</name>
    <name type="common">Red gorgonian</name>
    <name type="synonym">Violescent sea-whip</name>
    <dbReference type="NCBI Taxonomy" id="317549"/>
    <lineage>
        <taxon>Eukaryota</taxon>
        <taxon>Metazoa</taxon>
        <taxon>Cnidaria</taxon>
        <taxon>Anthozoa</taxon>
        <taxon>Octocorallia</taxon>
        <taxon>Malacalcyonacea</taxon>
        <taxon>Plexauridae</taxon>
        <taxon>Paramuricea</taxon>
    </lineage>
</organism>
<evidence type="ECO:0000313" key="1">
    <source>
        <dbReference type="EMBL" id="CAB4034535.1"/>
    </source>
</evidence>
<gene>
    <name evidence="1" type="ORF">PACLA_8A064751</name>
</gene>
<reference evidence="1" key="1">
    <citation type="submission" date="2020-04" db="EMBL/GenBank/DDBJ databases">
        <authorList>
            <person name="Alioto T."/>
            <person name="Alioto T."/>
            <person name="Gomez Garrido J."/>
        </authorList>
    </citation>
    <scope>NUCLEOTIDE SEQUENCE</scope>
    <source>
        <strain evidence="1">A484AB</strain>
    </source>
</reference>
<dbReference type="AlphaFoldDB" id="A0A7D9LK57"/>
<dbReference type="Proteomes" id="UP001152795">
    <property type="component" value="Unassembled WGS sequence"/>
</dbReference>
<proteinExistence type="predicted"/>
<comment type="caution">
    <text evidence="1">The sequence shown here is derived from an EMBL/GenBank/DDBJ whole genome shotgun (WGS) entry which is preliminary data.</text>
</comment>
<sequence>MWRSALCVRSWPVLSNSARCLPKLTTVNNYSADAAPEKIEVFVDDQKVLVDPGTTILQVSWNRCM</sequence>
<name>A0A7D9LK57_PARCT</name>
<dbReference type="EMBL" id="CACRXK020020203">
    <property type="protein sequence ID" value="CAB4034535.1"/>
    <property type="molecule type" value="Genomic_DNA"/>
</dbReference>
<keyword evidence="2" id="KW-1185">Reference proteome</keyword>
<evidence type="ECO:0000313" key="2">
    <source>
        <dbReference type="Proteomes" id="UP001152795"/>
    </source>
</evidence>